<organism evidence="6 7">
    <name type="scientific">Parelaphostrongylus tenuis</name>
    <name type="common">Meningeal worm</name>
    <dbReference type="NCBI Taxonomy" id="148309"/>
    <lineage>
        <taxon>Eukaryota</taxon>
        <taxon>Metazoa</taxon>
        <taxon>Ecdysozoa</taxon>
        <taxon>Nematoda</taxon>
        <taxon>Chromadorea</taxon>
        <taxon>Rhabditida</taxon>
        <taxon>Rhabditina</taxon>
        <taxon>Rhabditomorpha</taxon>
        <taxon>Strongyloidea</taxon>
        <taxon>Metastrongylidae</taxon>
        <taxon>Parelaphostrongylus</taxon>
    </lineage>
</organism>
<reference evidence="6" key="1">
    <citation type="submission" date="2021-06" db="EMBL/GenBank/DDBJ databases">
        <title>Parelaphostrongylus tenuis whole genome reference sequence.</title>
        <authorList>
            <person name="Garwood T.J."/>
            <person name="Larsen P.A."/>
            <person name="Fountain-Jones N.M."/>
            <person name="Garbe J.R."/>
            <person name="Macchietto M.G."/>
            <person name="Kania S.A."/>
            <person name="Gerhold R.W."/>
            <person name="Richards J.E."/>
            <person name="Wolf T.M."/>
        </authorList>
    </citation>
    <scope>NUCLEOTIDE SEQUENCE</scope>
    <source>
        <strain evidence="6">MNPRO001-30</strain>
        <tissue evidence="6">Meninges</tissue>
    </source>
</reference>
<sequence length="99" mass="11004">MEANETLSNFLVANAPPSIYYIPNFITMEDEEVFTSCILNAPKPKWTVLSNRRLQNYGGVVGRKALIPANDIPSELDCLMKKVDSLGVFSEVGKSYFGQ</sequence>
<evidence type="ECO:0000256" key="1">
    <source>
        <dbReference type="ARBA" id="ARBA00007879"/>
    </source>
</evidence>
<dbReference type="GO" id="GO:0005634">
    <property type="term" value="C:nucleus"/>
    <property type="evidence" value="ECO:0007669"/>
    <property type="project" value="TreeGrafter"/>
</dbReference>
<comment type="caution">
    <text evidence="6">The sequence shown here is derived from an EMBL/GenBank/DDBJ whole genome shotgun (WGS) entry which is preliminary data.</text>
</comment>
<dbReference type="EMBL" id="JAHQIW010007174">
    <property type="protein sequence ID" value="KAJ1372717.1"/>
    <property type="molecule type" value="Genomic_DNA"/>
</dbReference>
<dbReference type="PANTHER" id="PTHR46030:SF1">
    <property type="entry name" value="ALPHA-KETOGLUTARATE-DEPENDENT DIOXYGENASE ALKB HOMOLOG 6"/>
    <property type="match status" value="1"/>
</dbReference>
<keyword evidence="3" id="KW-0223">Dioxygenase</keyword>
<evidence type="ECO:0000256" key="4">
    <source>
        <dbReference type="ARBA" id="ARBA00023002"/>
    </source>
</evidence>
<dbReference type="Proteomes" id="UP001196413">
    <property type="component" value="Unassembled WGS sequence"/>
</dbReference>
<dbReference type="GO" id="GO:0046872">
    <property type="term" value="F:metal ion binding"/>
    <property type="evidence" value="ECO:0007669"/>
    <property type="project" value="UniProtKB-KW"/>
</dbReference>
<evidence type="ECO:0000313" key="6">
    <source>
        <dbReference type="EMBL" id="KAJ1372717.1"/>
    </source>
</evidence>
<dbReference type="AlphaFoldDB" id="A0AAD5RAG1"/>
<protein>
    <submittedName>
        <fullName evidence="6">Uncharacterized protein</fullName>
    </submittedName>
</protein>
<dbReference type="GO" id="GO:0051213">
    <property type="term" value="F:dioxygenase activity"/>
    <property type="evidence" value="ECO:0007669"/>
    <property type="project" value="UniProtKB-KW"/>
</dbReference>
<proteinExistence type="inferred from homology"/>
<comment type="similarity">
    <text evidence="1">Belongs to the alkB family.</text>
</comment>
<keyword evidence="4" id="KW-0560">Oxidoreductase</keyword>
<evidence type="ECO:0000256" key="3">
    <source>
        <dbReference type="ARBA" id="ARBA00022964"/>
    </source>
</evidence>
<accession>A0AAD5RAG1</accession>
<evidence type="ECO:0000256" key="5">
    <source>
        <dbReference type="ARBA" id="ARBA00023004"/>
    </source>
</evidence>
<keyword evidence="5" id="KW-0408">Iron</keyword>
<name>A0AAD5RAG1_PARTN</name>
<evidence type="ECO:0000313" key="7">
    <source>
        <dbReference type="Proteomes" id="UP001196413"/>
    </source>
</evidence>
<keyword evidence="7" id="KW-1185">Reference proteome</keyword>
<keyword evidence="2" id="KW-0479">Metal-binding</keyword>
<gene>
    <name evidence="6" type="ORF">KIN20_034943</name>
</gene>
<dbReference type="InterPro" id="IPR032862">
    <property type="entry name" value="ALKBH6"/>
</dbReference>
<dbReference type="PANTHER" id="PTHR46030">
    <property type="entry name" value="ALPHA-KETOGLUTARATE-DEPENDENT DIOXYGENASE ALKB HOMOLOG 6"/>
    <property type="match status" value="1"/>
</dbReference>
<evidence type="ECO:0000256" key="2">
    <source>
        <dbReference type="ARBA" id="ARBA00022723"/>
    </source>
</evidence>